<feature type="compositionally biased region" description="Low complexity" evidence="1">
    <location>
        <begin position="208"/>
        <end position="225"/>
    </location>
</feature>
<protein>
    <submittedName>
        <fullName evidence="2">Uncharacterized protein</fullName>
    </submittedName>
</protein>
<reference evidence="2 3" key="1">
    <citation type="submission" date="2017-11" db="EMBL/GenBank/DDBJ databases">
        <title>The genome of Rhizophagus clarus HR1 reveals common genetic basis of auxotrophy among arbuscular mycorrhizal fungi.</title>
        <authorList>
            <person name="Kobayashi Y."/>
        </authorList>
    </citation>
    <scope>NUCLEOTIDE SEQUENCE [LARGE SCALE GENOMIC DNA]</scope>
    <source>
        <strain evidence="2 3">HR1</strain>
    </source>
</reference>
<dbReference type="Proteomes" id="UP000247702">
    <property type="component" value="Unassembled WGS sequence"/>
</dbReference>
<evidence type="ECO:0000313" key="3">
    <source>
        <dbReference type="Proteomes" id="UP000247702"/>
    </source>
</evidence>
<organism evidence="2 3">
    <name type="scientific">Rhizophagus clarus</name>
    <dbReference type="NCBI Taxonomy" id="94130"/>
    <lineage>
        <taxon>Eukaryota</taxon>
        <taxon>Fungi</taxon>
        <taxon>Fungi incertae sedis</taxon>
        <taxon>Mucoromycota</taxon>
        <taxon>Glomeromycotina</taxon>
        <taxon>Glomeromycetes</taxon>
        <taxon>Glomerales</taxon>
        <taxon>Glomeraceae</taxon>
        <taxon>Rhizophagus</taxon>
    </lineage>
</organism>
<sequence>MLSQPLTQPAVNAKCSDKSDDRSATLTTKKRKNESSTGDNNLIITGYQPKENDKNLTLDLVVYDIPAKWTNYQLLSELNKWGKVVSVSTQVQKKYQTARVRLTLNHNCLKAYNNGDWTVSLSSIPVRWFPAAWSLSEWKQHEKFQAAITNIPADMTIESLFSEGTSGSFHQRKQSSILQNCSRTGWQTELTWCKHSTPSFRSPRRQPKATGSGSNSSSSKKAGSSPVVTGSNCTPLRSRKLRINNNQENNTNSLNFAQSQKSSGRSTSHTNKGSRRSGNGQSGSLNKVEIKHLLKQLISLYC</sequence>
<comment type="caution">
    <text evidence="2">The sequence shown here is derived from an EMBL/GenBank/DDBJ whole genome shotgun (WGS) entry which is preliminary data.</text>
</comment>
<keyword evidence="3" id="KW-1185">Reference proteome</keyword>
<dbReference type="AlphaFoldDB" id="A0A2Z6QLI1"/>
<dbReference type="EMBL" id="BEXD01000897">
    <property type="protein sequence ID" value="GBB90977.1"/>
    <property type="molecule type" value="Genomic_DNA"/>
</dbReference>
<proteinExistence type="predicted"/>
<name>A0A2Z6QLI1_9GLOM</name>
<feature type="compositionally biased region" description="Polar residues" evidence="1">
    <location>
        <begin position="1"/>
        <end position="10"/>
    </location>
</feature>
<feature type="region of interest" description="Disordered" evidence="1">
    <location>
        <begin position="196"/>
        <end position="284"/>
    </location>
</feature>
<gene>
    <name evidence="2" type="ORF">RclHR1_18050002</name>
</gene>
<feature type="compositionally biased region" description="Polar residues" evidence="1">
    <location>
        <begin position="226"/>
        <end position="235"/>
    </location>
</feature>
<feature type="compositionally biased region" description="Polar residues" evidence="1">
    <location>
        <begin position="256"/>
        <end position="271"/>
    </location>
</feature>
<feature type="region of interest" description="Disordered" evidence="1">
    <location>
        <begin position="1"/>
        <end position="42"/>
    </location>
</feature>
<evidence type="ECO:0000313" key="2">
    <source>
        <dbReference type="EMBL" id="GBB90977.1"/>
    </source>
</evidence>
<evidence type="ECO:0000256" key="1">
    <source>
        <dbReference type="SAM" id="MobiDB-lite"/>
    </source>
</evidence>
<feature type="compositionally biased region" description="Low complexity" evidence="1">
    <location>
        <begin position="244"/>
        <end position="255"/>
    </location>
</feature>
<accession>A0A2Z6QLI1</accession>